<dbReference type="PROSITE" id="PS00198">
    <property type="entry name" value="4FE4S_FER_1"/>
    <property type="match status" value="1"/>
</dbReference>
<dbReference type="InterPro" id="IPR004113">
    <property type="entry name" value="FAD-bd_oxidored_4_C"/>
</dbReference>
<dbReference type="InterPro" id="IPR006094">
    <property type="entry name" value="Oxid_FAD_bind_N"/>
</dbReference>
<protein>
    <recommendedName>
        <fullName evidence="8">FAD-binding PCMH-type domain-containing protein</fullName>
    </recommendedName>
</protein>
<dbReference type="KEGG" id="sbf:JCM31447_23140"/>
<dbReference type="RefSeq" id="WP_130610563.1">
    <property type="nucleotide sequence ID" value="NZ_AP019368.1"/>
</dbReference>
<keyword evidence="6" id="KW-0408">Iron</keyword>
<sequence length="1205" mass="136276">MNNQELDNWLDLAGLMPPMPSDAAQKLYAKLGVDTSGKHTFLPSLITRNEYSHSILPLMKQELNSDLVDFIHKRVEKTFELRNKLKTLQNRIIDIVGAGNFSALWLDREAFSADSMEHRALMTEAVIHIYSVEALQKIVSLFYKHEIPMIPYGEGGGYNMGVTPMAPAVTISLRGIDHISEIRASRRSEGKFEISVGAGVPFKDLVAYLAKRGFVLRCDPNTPRAATGGIAATGSNGGRKAFEVILHGRAVTADGTALCFEADKYETDCINNEPFLLARKFFSIENTVDFENKYSEIKKKRLKACRTANSTGVIIPLQGMKANANMLAQQAELQEKGHENTDGMLDAPTLPISAFVGAEGSTGFIYEVTFEIEKPLEWLQASRWHFNNVDAAMCATRAIKKLPKHEQPEYFEFISGQSIRRFLIQDFPTVFSQNDEAVIILAVEGKSKEDCALRHMLNEKVAHEAMLNSQYKVTDVLIKMEKTNVLLQSEGIEQFEILRKPREELPKKLRTKCKTDMEIRTEYLGEVLKIVARTNPRERAEQKQDVLFGHLTPNHTAIIHWNIGGFDLYDEEQADIAWDYLENVIGKAQSLAPTDDKNGSARFTGEHGVAGKAPFLWLNYIPEKDFKRMCSIKDILDQKDLFNPDTLFLRTSHARALRARLLNTSAKFIQESLEKTKKAEAKKLVQINDPDFLLLASENYAVAEGQRCTRCNSCKVCPVVDAEHELEREKKRKSKTSVLPSKRNILMFMEKIAHMRRASEQTQDKNAVDKIFKVTAQMMKESASLLSKCFYCRKCDKACPVDIEIHPLMRAYHKMGKLPSMGSKLWGFIYERLMGEDFFKSITYRLVAFFILLGAPFLYFMRKLSFVPDWLKSYTVPPTLAFAHYEATSEGNKIESTDNFVIIANDLGTDNFIGHEKFANETVYIRYRGCMDTFGKPEATTSVDEYFKNVLHARIVDLEKKMCCGFPFEADGLHERAKQSQILSLIEIAKCIYRLMQECRDSLNKIPQFIVFSNCPTCCEAIKEMRTLLKSEDIREQVRIRAKLPEDFDMLSLDFSIQDTAEIAMNLIKKTQSENLPADENTLSLNKVTKTVGLKVPCHNTKSATDAQIELLKMYYTGVAAYDRCCGLSGTGRLKHPKIGTKISEKLFEQIREEPPSAVVTGCPSCRDGVKMQRDILAAKKDSIAEFEVSGIFEQILKDCKKVAS</sequence>
<evidence type="ECO:0000256" key="1">
    <source>
        <dbReference type="ARBA" id="ARBA00001974"/>
    </source>
</evidence>
<dbReference type="Pfam" id="PF02754">
    <property type="entry name" value="CCG"/>
    <property type="match status" value="1"/>
</dbReference>
<feature type="domain" description="FAD-binding PCMH-type" evidence="8">
    <location>
        <begin position="119"/>
        <end position="375"/>
    </location>
</feature>
<proteinExistence type="predicted"/>
<evidence type="ECO:0000313" key="9">
    <source>
        <dbReference type="EMBL" id="BBH53861.1"/>
    </source>
</evidence>
<dbReference type="Proteomes" id="UP000291236">
    <property type="component" value="Chromosome"/>
</dbReference>
<dbReference type="SUPFAM" id="SSF56176">
    <property type="entry name" value="FAD-binding/transporter-associated domain-like"/>
    <property type="match status" value="1"/>
</dbReference>
<dbReference type="InterPro" id="IPR016169">
    <property type="entry name" value="FAD-bd_PCMH_sub2"/>
</dbReference>
<comment type="cofactor">
    <cofactor evidence="1">
        <name>FAD</name>
        <dbReference type="ChEBI" id="CHEBI:57692"/>
    </cofactor>
</comment>
<dbReference type="InterPro" id="IPR004017">
    <property type="entry name" value="Cys_rich_dom"/>
</dbReference>
<gene>
    <name evidence="9" type="ORF">JCM31447_23140</name>
</gene>
<accession>A0A4P2VLT9</accession>
<dbReference type="Gene3D" id="1.10.1060.10">
    <property type="entry name" value="Alpha-helical ferredoxin"/>
    <property type="match status" value="1"/>
</dbReference>
<organism evidence="9 10">
    <name type="scientific">Fluviispira sanaruensis</name>
    <dbReference type="NCBI Taxonomy" id="2493639"/>
    <lineage>
        <taxon>Bacteria</taxon>
        <taxon>Pseudomonadati</taxon>
        <taxon>Bdellovibrionota</taxon>
        <taxon>Oligoflexia</taxon>
        <taxon>Silvanigrellales</taxon>
        <taxon>Silvanigrellaceae</taxon>
        <taxon>Fluviispira</taxon>
    </lineage>
</organism>
<evidence type="ECO:0000256" key="4">
    <source>
        <dbReference type="ARBA" id="ARBA00022827"/>
    </source>
</evidence>
<evidence type="ECO:0000256" key="6">
    <source>
        <dbReference type="ARBA" id="ARBA00023004"/>
    </source>
</evidence>
<reference evidence="9 10" key="1">
    <citation type="submission" date="2018-12" db="EMBL/GenBank/DDBJ databases">
        <title>Rubrispira sanarue gen. nov., sp., nov., a member of the order Silvanigrellales, isolated from a brackish lake in Hamamatsu Japan.</title>
        <authorList>
            <person name="Maejima Y."/>
            <person name="Iino T."/>
            <person name="Muraguchi Y."/>
            <person name="Fukuda K."/>
            <person name="Nojiri H."/>
            <person name="Ohkuma M."/>
            <person name="Moriuchi R."/>
            <person name="Dohra H."/>
            <person name="Kimbara K."/>
            <person name="Shintani M."/>
        </authorList>
    </citation>
    <scope>NUCLEOTIDE SEQUENCE [LARGE SCALE GENOMIC DNA]</scope>
    <source>
        <strain evidence="9 10">RF1110005</strain>
    </source>
</reference>
<evidence type="ECO:0000256" key="3">
    <source>
        <dbReference type="ARBA" id="ARBA00022723"/>
    </source>
</evidence>
<dbReference type="GO" id="GO:0016491">
    <property type="term" value="F:oxidoreductase activity"/>
    <property type="evidence" value="ECO:0007669"/>
    <property type="project" value="UniProtKB-KW"/>
</dbReference>
<evidence type="ECO:0000259" key="8">
    <source>
        <dbReference type="PROSITE" id="PS51387"/>
    </source>
</evidence>
<dbReference type="Gene3D" id="3.30.43.10">
    <property type="entry name" value="Uridine Diphospho-n-acetylenolpyruvylglucosamine Reductase, domain 2"/>
    <property type="match status" value="1"/>
</dbReference>
<dbReference type="SUPFAM" id="SSF46548">
    <property type="entry name" value="alpha-helical ferredoxin"/>
    <property type="match status" value="1"/>
</dbReference>
<dbReference type="OrthoDB" id="9811557at2"/>
<keyword evidence="10" id="KW-1185">Reference proteome</keyword>
<dbReference type="Gene3D" id="3.30.465.10">
    <property type="match status" value="1"/>
</dbReference>
<dbReference type="AlphaFoldDB" id="A0A4P2VLT9"/>
<name>A0A4P2VLT9_FLUSA</name>
<dbReference type="Pfam" id="PF02913">
    <property type="entry name" value="FAD-oxidase_C"/>
    <property type="match status" value="1"/>
</dbReference>
<dbReference type="GO" id="GO:0051536">
    <property type="term" value="F:iron-sulfur cluster binding"/>
    <property type="evidence" value="ECO:0007669"/>
    <property type="project" value="UniProtKB-KW"/>
</dbReference>
<dbReference type="InterPro" id="IPR016166">
    <property type="entry name" value="FAD-bd_PCMH"/>
</dbReference>
<evidence type="ECO:0000313" key="10">
    <source>
        <dbReference type="Proteomes" id="UP000291236"/>
    </source>
</evidence>
<dbReference type="SUPFAM" id="SSF55103">
    <property type="entry name" value="FAD-linked oxidases, C-terminal domain"/>
    <property type="match status" value="1"/>
</dbReference>
<dbReference type="InterPro" id="IPR036318">
    <property type="entry name" value="FAD-bd_PCMH-like_sf"/>
</dbReference>
<evidence type="ECO:0000256" key="2">
    <source>
        <dbReference type="ARBA" id="ARBA00022630"/>
    </source>
</evidence>
<keyword evidence="5" id="KW-0560">Oxidoreductase</keyword>
<dbReference type="PROSITE" id="PS51387">
    <property type="entry name" value="FAD_PCMH"/>
    <property type="match status" value="1"/>
</dbReference>
<dbReference type="PANTHER" id="PTHR11748">
    <property type="entry name" value="D-LACTATE DEHYDROGENASE"/>
    <property type="match status" value="1"/>
</dbReference>
<keyword evidence="2" id="KW-0285">Flavoprotein</keyword>
<keyword evidence="7" id="KW-0411">Iron-sulfur</keyword>
<dbReference type="InterPro" id="IPR016164">
    <property type="entry name" value="FAD-linked_Oxase-like_C"/>
</dbReference>
<dbReference type="InterPro" id="IPR009051">
    <property type="entry name" value="Helical_ferredxn"/>
</dbReference>
<keyword evidence="4" id="KW-0274">FAD</keyword>
<evidence type="ECO:0000256" key="5">
    <source>
        <dbReference type="ARBA" id="ARBA00023002"/>
    </source>
</evidence>
<dbReference type="EMBL" id="AP019368">
    <property type="protein sequence ID" value="BBH53861.1"/>
    <property type="molecule type" value="Genomic_DNA"/>
</dbReference>
<dbReference type="InterPro" id="IPR017900">
    <property type="entry name" value="4Fe4S_Fe_S_CS"/>
</dbReference>
<keyword evidence="3" id="KW-0479">Metal-binding</keyword>
<evidence type="ECO:0000256" key="7">
    <source>
        <dbReference type="ARBA" id="ARBA00023014"/>
    </source>
</evidence>
<dbReference type="GO" id="GO:0046872">
    <property type="term" value="F:metal ion binding"/>
    <property type="evidence" value="ECO:0007669"/>
    <property type="project" value="UniProtKB-KW"/>
</dbReference>
<dbReference type="InterPro" id="IPR016167">
    <property type="entry name" value="FAD-bd_PCMH_sub1"/>
</dbReference>
<dbReference type="GO" id="GO:0071949">
    <property type="term" value="F:FAD binding"/>
    <property type="evidence" value="ECO:0007669"/>
    <property type="project" value="InterPro"/>
</dbReference>
<dbReference type="Pfam" id="PF01565">
    <property type="entry name" value="FAD_binding_4"/>
    <property type="match status" value="1"/>
</dbReference>